<evidence type="ECO:0000256" key="3">
    <source>
        <dbReference type="SAM" id="SignalP"/>
    </source>
</evidence>
<evidence type="ECO:0000313" key="4">
    <source>
        <dbReference type="Proteomes" id="UP000694853"/>
    </source>
</evidence>
<feature type="transmembrane region" description="Helical" evidence="2">
    <location>
        <begin position="118"/>
        <end position="138"/>
    </location>
</feature>
<feature type="signal peptide" evidence="3">
    <location>
        <begin position="1"/>
        <end position="17"/>
    </location>
</feature>
<dbReference type="OrthoDB" id="1425160at2759"/>
<keyword evidence="2" id="KW-1133">Transmembrane helix</keyword>
<dbReference type="AlphaFoldDB" id="A0A8B8KM78"/>
<reference evidence="5" key="2">
    <citation type="submission" date="2025-08" db="UniProtKB">
        <authorList>
            <consortium name="RefSeq"/>
        </authorList>
    </citation>
    <scope>IDENTIFICATION</scope>
    <source>
        <tissue evidence="5">Young leaves</tissue>
    </source>
</reference>
<reference evidence="4" key="1">
    <citation type="journal article" date="2019" name="Toxins">
        <title>Detection of Abrin-Like and Prepropulchellin-Like Toxin Genes and Transcripts Using Whole Genome Sequencing and Full-Length Transcript Sequencing of Abrus precatorius.</title>
        <authorList>
            <person name="Hovde B.T."/>
            <person name="Daligault H.E."/>
            <person name="Hanschen E.R."/>
            <person name="Kunde Y.A."/>
            <person name="Johnson M.B."/>
            <person name="Starkenburg S.R."/>
            <person name="Johnson S.L."/>
        </authorList>
    </citation>
    <scope>NUCLEOTIDE SEQUENCE [LARGE SCALE GENOMIC DNA]</scope>
</reference>
<sequence length="139" mass="15387">MNARFFAFFLLISWIQASEFNMNLTSEGKGLINGHAQELLGKLYGSIEDSVRLTDKVEETKNWHKQELFNTTRKSQGGGSSGGGGKKGRAGTGGSANVNRRPRQSSAPTLLLLSGPHFWVTIFNIYVSFALIMFPFHYV</sequence>
<proteinExistence type="predicted"/>
<dbReference type="GeneID" id="113857295"/>
<keyword evidence="2" id="KW-0472">Membrane</keyword>
<organism evidence="4 5">
    <name type="scientific">Abrus precatorius</name>
    <name type="common">Indian licorice</name>
    <name type="synonym">Glycine abrus</name>
    <dbReference type="NCBI Taxonomy" id="3816"/>
    <lineage>
        <taxon>Eukaryota</taxon>
        <taxon>Viridiplantae</taxon>
        <taxon>Streptophyta</taxon>
        <taxon>Embryophyta</taxon>
        <taxon>Tracheophyta</taxon>
        <taxon>Spermatophyta</taxon>
        <taxon>Magnoliopsida</taxon>
        <taxon>eudicotyledons</taxon>
        <taxon>Gunneridae</taxon>
        <taxon>Pentapetalae</taxon>
        <taxon>rosids</taxon>
        <taxon>fabids</taxon>
        <taxon>Fabales</taxon>
        <taxon>Fabaceae</taxon>
        <taxon>Papilionoideae</taxon>
        <taxon>50 kb inversion clade</taxon>
        <taxon>NPAAA clade</taxon>
        <taxon>indigoferoid/millettioid clade</taxon>
        <taxon>Abreae</taxon>
        <taxon>Abrus</taxon>
    </lineage>
</organism>
<feature type="region of interest" description="Disordered" evidence="1">
    <location>
        <begin position="64"/>
        <end position="102"/>
    </location>
</feature>
<protein>
    <submittedName>
        <fullName evidence="5">Uncharacterized protein LOC113857295</fullName>
    </submittedName>
</protein>
<evidence type="ECO:0000256" key="2">
    <source>
        <dbReference type="SAM" id="Phobius"/>
    </source>
</evidence>
<dbReference type="KEGG" id="aprc:113857295"/>
<accession>A0A8B8KM78</accession>
<evidence type="ECO:0000313" key="5">
    <source>
        <dbReference type="RefSeq" id="XP_027344911.1"/>
    </source>
</evidence>
<keyword evidence="3" id="KW-0732">Signal</keyword>
<feature type="compositionally biased region" description="Gly residues" evidence="1">
    <location>
        <begin position="76"/>
        <end position="94"/>
    </location>
</feature>
<name>A0A8B8KM78_ABRPR</name>
<dbReference type="RefSeq" id="XP_027344911.1">
    <property type="nucleotide sequence ID" value="XM_027489110.1"/>
</dbReference>
<dbReference type="Proteomes" id="UP000694853">
    <property type="component" value="Unplaced"/>
</dbReference>
<evidence type="ECO:0000256" key="1">
    <source>
        <dbReference type="SAM" id="MobiDB-lite"/>
    </source>
</evidence>
<feature type="chain" id="PRO_5034805601" evidence="3">
    <location>
        <begin position="18"/>
        <end position="139"/>
    </location>
</feature>
<keyword evidence="2" id="KW-0812">Transmembrane</keyword>
<gene>
    <name evidence="5" type="primary">LOC113857295</name>
</gene>
<keyword evidence="4" id="KW-1185">Reference proteome</keyword>